<dbReference type="UniPathway" id="UPA00143"/>
<keyword evidence="2" id="KW-1185">Reference proteome</keyword>
<accession>A0A7T8JSV6</accession>
<dbReference type="Proteomes" id="UP000595437">
    <property type="component" value="Chromosome 20"/>
</dbReference>
<gene>
    <name evidence="1" type="ORF">FKW44_024618</name>
</gene>
<feature type="non-terminal residue" evidence="1">
    <location>
        <position position="1"/>
    </location>
</feature>
<evidence type="ECO:0000313" key="2">
    <source>
        <dbReference type="Proteomes" id="UP000595437"/>
    </source>
</evidence>
<organism evidence="1 2">
    <name type="scientific">Caligus rogercresseyi</name>
    <name type="common">Sea louse</name>
    <dbReference type="NCBI Taxonomy" id="217165"/>
    <lineage>
        <taxon>Eukaryota</taxon>
        <taxon>Metazoa</taxon>
        <taxon>Ecdysozoa</taxon>
        <taxon>Arthropoda</taxon>
        <taxon>Crustacea</taxon>
        <taxon>Multicrustacea</taxon>
        <taxon>Hexanauplia</taxon>
        <taxon>Copepoda</taxon>
        <taxon>Siphonostomatoida</taxon>
        <taxon>Caligidae</taxon>
        <taxon>Caligus</taxon>
    </lineage>
</organism>
<sequence>MEALPRSSSVIVEAIPHSLRTSGHSCMAVADHPSPPWKCSPKSTTSHPSCQGVSSCLTYLDFSSIGAQRNAPLHHSHCCSTFSSEEFIHVRDNSFMRTARALGRLPRTLTTRREPKKRQEQAARNCFPRVIRNLQRHNNTFVTVLHVLGLMSSSSHGSTVGLSLLRHKIEERFNPQELFEITSLISELMPPLPSDGICWDALLSRPGAYVRDPVLWQWQDDRGFAH</sequence>
<proteinExistence type="predicted"/>
<dbReference type="GO" id="GO:0016567">
    <property type="term" value="P:protein ubiquitination"/>
    <property type="evidence" value="ECO:0007669"/>
    <property type="project" value="UniProtKB-UniPathway"/>
</dbReference>
<dbReference type="OrthoDB" id="271273at2759"/>
<dbReference type="AlphaFoldDB" id="A0A7T8JSV6"/>
<dbReference type="EMBL" id="CP045909">
    <property type="protein sequence ID" value="QQP32338.1"/>
    <property type="molecule type" value="Genomic_DNA"/>
</dbReference>
<name>A0A7T8JSV6_CALRO</name>
<protein>
    <submittedName>
        <fullName evidence="1">E3 ubiquitin-protein ligase TRIP12</fullName>
    </submittedName>
</protein>
<evidence type="ECO:0000313" key="1">
    <source>
        <dbReference type="EMBL" id="QQP32338.1"/>
    </source>
</evidence>
<reference evidence="2" key="1">
    <citation type="submission" date="2021-01" db="EMBL/GenBank/DDBJ databases">
        <title>Caligus Genome Assembly.</title>
        <authorList>
            <person name="Gallardo-Escarate C."/>
        </authorList>
    </citation>
    <scope>NUCLEOTIDE SEQUENCE [LARGE SCALE GENOMIC DNA]</scope>
</reference>